<evidence type="ECO:0000313" key="3">
    <source>
        <dbReference type="EMBL" id="OAG12441.1"/>
    </source>
</evidence>
<dbReference type="Proteomes" id="UP000077069">
    <property type="component" value="Unassembled WGS sequence"/>
</dbReference>
<protein>
    <submittedName>
        <fullName evidence="3">Alpha/beta-hydrolase</fullName>
    </submittedName>
</protein>
<dbReference type="RefSeq" id="XP_018042806.1">
    <property type="nucleotide sequence ID" value="XM_018176043.1"/>
</dbReference>
<dbReference type="SUPFAM" id="SSF53474">
    <property type="entry name" value="alpha/beta-Hydrolases"/>
    <property type="match status" value="1"/>
</dbReference>
<dbReference type="GO" id="GO:0016787">
    <property type="term" value="F:hydrolase activity"/>
    <property type="evidence" value="ECO:0007669"/>
    <property type="project" value="UniProtKB-KW"/>
</dbReference>
<evidence type="ECO:0000313" key="4">
    <source>
        <dbReference type="Proteomes" id="UP000077069"/>
    </source>
</evidence>
<sequence length="316" mass="34619">MATPLHPFRVVYKTTSDGLEIDADVYLPTLPLTVITIHGGAFMLGSSRMVNEDQIRDCLSREWVVVSPNHRLCPQVDLLEGPMQDCRDLLAWIYEGKLEQALKKSGKESALDMDRVYAMGTSSGGTLALSLGFDVPKPAAAIYSMYGASNFSDPFWTTPLPHVAAKLPPTLDDTFLNRVFNGPVPITGGVSLEGQAVGPPDFKDPRQAYALTRIARGKVLDAIFPSKDWDKVDPLRNVSENFPPTFIVHGGADTMVPVDLSKALFARLKECGVRCGMVVVEGEEHTFAAKMKVGSRTWEMQREGFEFLEGVVGRGD</sequence>
<dbReference type="STRING" id="1460663.A0A177CZ68"/>
<dbReference type="PANTHER" id="PTHR48081:SF3">
    <property type="entry name" value="ALPHA_BETA HYDROLASE FOLD-3 DOMAIN-CONTAINING PROTEIN"/>
    <property type="match status" value="1"/>
</dbReference>
<keyword evidence="4" id="KW-1185">Reference proteome</keyword>
<dbReference type="InterPro" id="IPR050300">
    <property type="entry name" value="GDXG_lipolytic_enzyme"/>
</dbReference>
<accession>A0A177CZ68</accession>
<dbReference type="PANTHER" id="PTHR48081">
    <property type="entry name" value="AB HYDROLASE SUPERFAMILY PROTEIN C4A8.06C"/>
    <property type="match status" value="1"/>
</dbReference>
<dbReference type="EMBL" id="KV441548">
    <property type="protein sequence ID" value="OAG12441.1"/>
    <property type="molecule type" value="Genomic_DNA"/>
</dbReference>
<dbReference type="Gene3D" id="3.40.50.1820">
    <property type="entry name" value="alpha/beta hydrolase"/>
    <property type="match status" value="1"/>
</dbReference>
<feature type="domain" description="Alpha/beta hydrolase fold-3" evidence="2">
    <location>
        <begin position="34"/>
        <end position="288"/>
    </location>
</feature>
<proteinExistence type="predicted"/>
<organism evidence="3 4">
    <name type="scientific">Paraphaeosphaeria sporulosa</name>
    <dbReference type="NCBI Taxonomy" id="1460663"/>
    <lineage>
        <taxon>Eukaryota</taxon>
        <taxon>Fungi</taxon>
        <taxon>Dikarya</taxon>
        <taxon>Ascomycota</taxon>
        <taxon>Pezizomycotina</taxon>
        <taxon>Dothideomycetes</taxon>
        <taxon>Pleosporomycetidae</taxon>
        <taxon>Pleosporales</taxon>
        <taxon>Massarineae</taxon>
        <taxon>Didymosphaeriaceae</taxon>
        <taxon>Paraphaeosphaeria</taxon>
    </lineage>
</organism>
<dbReference type="AlphaFoldDB" id="A0A177CZ68"/>
<dbReference type="InterPro" id="IPR013094">
    <property type="entry name" value="AB_hydrolase_3"/>
</dbReference>
<reference evidence="3 4" key="1">
    <citation type="submission" date="2016-05" db="EMBL/GenBank/DDBJ databases">
        <title>Comparative analysis of secretome profiles of manganese(II)-oxidizing ascomycete fungi.</title>
        <authorList>
            <consortium name="DOE Joint Genome Institute"/>
            <person name="Zeiner C.A."/>
            <person name="Purvine S.O."/>
            <person name="Zink E.M."/>
            <person name="Wu S."/>
            <person name="Pasa-Tolic L."/>
            <person name="Chaput D.L."/>
            <person name="Haridas S."/>
            <person name="Grigoriev I.V."/>
            <person name="Santelli C.M."/>
            <person name="Hansel C.M."/>
        </authorList>
    </citation>
    <scope>NUCLEOTIDE SEQUENCE [LARGE SCALE GENOMIC DNA]</scope>
    <source>
        <strain evidence="3 4">AP3s5-JAC2a</strain>
    </source>
</reference>
<dbReference type="InParanoid" id="A0A177CZ68"/>
<dbReference type="OrthoDB" id="19653at2759"/>
<dbReference type="GeneID" id="28759529"/>
<name>A0A177CZ68_9PLEO</name>
<evidence type="ECO:0000259" key="2">
    <source>
        <dbReference type="Pfam" id="PF07859"/>
    </source>
</evidence>
<keyword evidence="1 3" id="KW-0378">Hydrolase</keyword>
<evidence type="ECO:0000256" key="1">
    <source>
        <dbReference type="ARBA" id="ARBA00022801"/>
    </source>
</evidence>
<gene>
    <name evidence="3" type="ORF">CC84DRAFT_1135097</name>
</gene>
<dbReference type="InterPro" id="IPR029058">
    <property type="entry name" value="AB_hydrolase_fold"/>
</dbReference>
<dbReference type="Pfam" id="PF07859">
    <property type="entry name" value="Abhydrolase_3"/>
    <property type="match status" value="1"/>
</dbReference>